<accession>A0ABQ3G7N6</accession>
<comment type="caution">
    <text evidence="6">The sequence shown here is derived from an EMBL/GenBank/DDBJ whole genome shotgun (WGS) entry which is preliminary data.</text>
</comment>
<keyword evidence="3 4" id="KW-0732">Signal</keyword>
<gene>
    <name evidence="6" type="primary">gltI</name>
    <name evidence="6" type="ORF">GCM10007320_44630</name>
</gene>
<evidence type="ECO:0000256" key="2">
    <source>
        <dbReference type="ARBA" id="ARBA00022448"/>
    </source>
</evidence>
<evidence type="ECO:0000256" key="1">
    <source>
        <dbReference type="ARBA" id="ARBA00010333"/>
    </source>
</evidence>
<feature type="domain" description="Solute-binding protein family 3/N-terminal" evidence="5">
    <location>
        <begin position="36"/>
        <end position="268"/>
    </location>
</feature>
<dbReference type="RefSeq" id="WP_189689101.1">
    <property type="nucleotide sequence ID" value="NZ_BMYK01000017.1"/>
</dbReference>
<name>A0ABQ3G7N6_9BURK</name>
<dbReference type="SUPFAM" id="SSF53850">
    <property type="entry name" value="Periplasmic binding protein-like II"/>
    <property type="match status" value="1"/>
</dbReference>
<keyword evidence="7" id="KW-1185">Reference proteome</keyword>
<reference evidence="7" key="1">
    <citation type="journal article" date="2019" name="Int. J. Syst. Evol. Microbiol.">
        <title>The Global Catalogue of Microorganisms (GCM) 10K type strain sequencing project: providing services to taxonomists for standard genome sequencing and annotation.</title>
        <authorList>
            <consortium name="The Broad Institute Genomics Platform"/>
            <consortium name="The Broad Institute Genome Sequencing Center for Infectious Disease"/>
            <person name="Wu L."/>
            <person name="Ma J."/>
        </authorList>
    </citation>
    <scope>NUCLEOTIDE SEQUENCE [LARGE SCALE GENOMIC DNA]</scope>
    <source>
        <strain evidence="7">KCTC 23314</strain>
    </source>
</reference>
<dbReference type="Gene3D" id="3.40.190.10">
    <property type="entry name" value="Periplasmic binding protein-like II"/>
    <property type="match status" value="2"/>
</dbReference>
<protein>
    <submittedName>
        <fullName evidence="6">Glutamate/aspartate ABC transporter substrate-binding protein</fullName>
    </submittedName>
</protein>
<evidence type="ECO:0000259" key="5">
    <source>
        <dbReference type="SMART" id="SM00062"/>
    </source>
</evidence>
<evidence type="ECO:0000313" key="7">
    <source>
        <dbReference type="Proteomes" id="UP000626210"/>
    </source>
</evidence>
<dbReference type="EMBL" id="BMYK01000017">
    <property type="protein sequence ID" value="GHC93551.1"/>
    <property type="molecule type" value="Genomic_DNA"/>
</dbReference>
<dbReference type="PANTHER" id="PTHR30085:SF2">
    <property type="entry name" value="GLUTAMATE_ASPARTATE IMPORT SOLUTE-BINDING PROTEIN"/>
    <property type="match status" value="1"/>
</dbReference>
<dbReference type="PANTHER" id="PTHR30085">
    <property type="entry name" value="AMINO ACID ABC TRANSPORTER PERMEASE"/>
    <property type="match status" value="1"/>
</dbReference>
<sequence>MRPTTLIALLLATAAPLCAAPAQASETLRKIQQTGTITLGHRQSSVPFSYYDARKQVVGYAHDLSTLVSQAIRRELQLPALTTKLVPVTAQNRIPMVVSGNVDLECGSTTHNLERARQVLFSTSFFVISTRLMVHRDAGIQDFKDLGGKRVVVTAGTTSERLIRTFAESSGLKFQILTAREHEESFGALEHGQADAFMMDDALLYGERAKAQQPLDWIVVGQPMTREAYGCMMRKDDLQLKRIVDGEIARLMRSGELLALYRKWFERPITAKGLNLNWPPSQDVLELFGNPNDRPLQ</sequence>
<comment type="similarity">
    <text evidence="1">Belongs to the bacterial solute-binding protein 3 family.</text>
</comment>
<dbReference type="InterPro" id="IPR001638">
    <property type="entry name" value="Solute-binding_3/MltF_N"/>
</dbReference>
<dbReference type="Proteomes" id="UP000626210">
    <property type="component" value="Unassembled WGS sequence"/>
</dbReference>
<feature type="signal peptide" evidence="4">
    <location>
        <begin position="1"/>
        <end position="24"/>
    </location>
</feature>
<dbReference type="CDD" id="cd13688">
    <property type="entry name" value="PBP2_GltI_DEBP"/>
    <property type="match status" value="1"/>
</dbReference>
<dbReference type="SMART" id="SM00062">
    <property type="entry name" value="PBPb"/>
    <property type="match status" value="1"/>
</dbReference>
<keyword evidence="2" id="KW-0813">Transport</keyword>
<dbReference type="Pfam" id="PF00497">
    <property type="entry name" value="SBP_bac_3"/>
    <property type="match status" value="1"/>
</dbReference>
<evidence type="ECO:0000256" key="3">
    <source>
        <dbReference type="ARBA" id="ARBA00022729"/>
    </source>
</evidence>
<dbReference type="InterPro" id="IPR051455">
    <property type="entry name" value="Bact_solute-bind_prot3"/>
</dbReference>
<organism evidence="6 7">
    <name type="scientific">Pseudorhodoferax aquiterrae</name>
    <dbReference type="NCBI Taxonomy" id="747304"/>
    <lineage>
        <taxon>Bacteria</taxon>
        <taxon>Pseudomonadati</taxon>
        <taxon>Pseudomonadota</taxon>
        <taxon>Betaproteobacteria</taxon>
        <taxon>Burkholderiales</taxon>
        <taxon>Comamonadaceae</taxon>
    </lineage>
</organism>
<proteinExistence type="inferred from homology"/>
<evidence type="ECO:0000256" key="4">
    <source>
        <dbReference type="SAM" id="SignalP"/>
    </source>
</evidence>
<feature type="chain" id="PRO_5047360411" evidence="4">
    <location>
        <begin position="25"/>
        <end position="297"/>
    </location>
</feature>
<evidence type="ECO:0000313" key="6">
    <source>
        <dbReference type="EMBL" id="GHC93551.1"/>
    </source>
</evidence>